<protein>
    <submittedName>
        <fullName evidence="4 5">Uncharacterized protein</fullName>
    </submittedName>
</protein>
<dbReference type="Gramene" id="Pp3c11_4190V3.1">
    <property type="protein sequence ID" value="Pp3c11_4190V3.1"/>
    <property type="gene ID" value="Pp3c11_4190"/>
</dbReference>
<evidence type="ECO:0000256" key="1">
    <source>
        <dbReference type="SAM" id="MobiDB-lite"/>
    </source>
</evidence>
<dbReference type="Proteomes" id="UP000006727">
    <property type="component" value="Chromosome 11"/>
</dbReference>
<dbReference type="EnsemblPlants" id="Pp3c11_4160V3.1">
    <property type="protein sequence ID" value="Pp3c11_4160V3.1"/>
    <property type="gene ID" value="Pp3c11_4160"/>
</dbReference>
<dbReference type="EMBL" id="ABEU02000011">
    <property type="protein sequence ID" value="PNR44803.1"/>
    <property type="molecule type" value="Genomic_DNA"/>
</dbReference>
<keyword evidence="2" id="KW-0732">Signal</keyword>
<dbReference type="InParanoid" id="A0A2K1JTD6"/>
<feature type="compositionally biased region" description="Basic and acidic residues" evidence="1">
    <location>
        <begin position="49"/>
        <end position="67"/>
    </location>
</feature>
<organism evidence="4">
    <name type="scientific">Physcomitrium patens</name>
    <name type="common">Spreading-leaved earth moss</name>
    <name type="synonym">Physcomitrella patens</name>
    <dbReference type="NCBI Taxonomy" id="3218"/>
    <lineage>
        <taxon>Eukaryota</taxon>
        <taxon>Viridiplantae</taxon>
        <taxon>Streptophyta</taxon>
        <taxon>Embryophyta</taxon>
        <taxon>Bryophyta</taxon>
        <taxon>Bryophytina</taxon>
        <taxon>Bryopsida</taxon>
        <taxon>Funariidae</taxon>
        <taxon>Funariales</taxon>
        <taxon>Funariaceae</taxon>
        <taxon>Physcomitrium</taxon>
    </lineage>
</organism>
<sequence>MPTQATKQLLLLISFSYLDATRMALTLRKFIRIASRSSSVQESGRSRLGRSDRMKDDRNRRRWHAMEDETSSCRGVESRSGARLSVESRVTHHSIPFHACPAYVSDSLPHFAAVLPADRNPRPHEELAGASWWIVCYSATSCVVKEVLPFMVSSDLRRRTACGSAQVAVSLGKQEVGVQRGIDLLLVSGVRLLHNCSGRQWEFDVD</sequence>
<accession>A0A2K1JTD6</accession>
<dbReference type="EMBL" id="ABEU02000011">
    <property type="protein sequence ID" value="PNR44804.1"/>
    <property type="molecule type" value="Genomic_DNA"/>
</dbReference>
<keyword evidence="6" id="KW-1185">Reference proteome</keyword>
<name>A0A2K1JTD6_PHYPA</name>
<evidence type="ECO:0000313" key="6">
    <source>
        <dbReference type="Proteomes" id="UP000006727"/>
    </source>
</evidence>
<feature type="region of interest" description="Disordered" evidence="1">
    <location>
        <begin position="41"/>
        <end position="68"/>
    </location>
</feature>
<evidence type="ECO:0000256" key="2">
    <source>
        <dbReference type="SAM" id="SignalP"/>
    </source>
</evidence>
<dbReference type="AlphaFoldDB" id="A0A2K1JTD6"/>
<proteinExistence type="predicted"/>
<dbReference type="EnsemblPlants" id="Pp3c11_4190V3.1">
    <property type="protein sequence ID" value="Pp3c11_4190V3.1"/>
    <property type="gene ID" value="Pp3c11_4190"/>
</dbReference>
<dbReference type="Gramene" id="Pp3c11_4160V3.1">
    <property type="protein sequence ID" value="Pp3c11_4160V3.1"/>
    <property type="gene ID" value="Pp3c11_4160"/>
</dbReference>
<evidence type="ECO:0000313" key="3">
    <source>
        <dbReference type="EMBL" id="PNR44803.1"/>
    </source>
</evidence>
<gene>
    <name evidence="3" type="ORF">PHYPA_014573</name>
    <name evidence="4" type="ORF">PHYPA_014574</name>
</gene>
<feature type="signal peptide" evidence="2">
    <location>
        <begin position="1"/>
        <end position="20"/>
    </location>
</feature>
<reference evidence="4 6" key="1">
    <citation type="journal article" date="2008" name="Science">
        <title>The Physcomitrella genome reveals evolutionary insights into the conquest of land by plants.</title>
        <authorList>
            <person name="Rensing S."/>
            <person name="Lang D."/>
            <person name="Zimmer A."/>
            <person name="Terry A."/>
            <person name="Salamov A."/>
            <person name="Shapiro H."/>
            <person name="Nishiyama T."/>
            <person name="Perroud P.-F."/>
            <person name="Lindquist E."/>
            <person name="Kamisugi Y."/>
            <person name="Tanahashi T."/>
            <person name="Sakakibara K."/>
            <person name="Fujita T."/>
            <person name="Oishi K."/>
            <person name="Shin-I T."/>
            <person name="Kuroki Y."/>
            <person name="Toyoda A."/>
            <person name="Suzuki Y."/>
            <person name="Hashimoto A."/>
            <person name="Yamaguchi K."/>
            <person name="Sugano A."/>
            <person name="Kohara Y."/>
            <person name="Fujiyama A."/>
            <person name="Anterola A."/>
            <person name="Aoki S."/>
            <person name="Ashton N."/>
            <person name="Barbazuk W.B."/>
            <person name="Barker E."/>
            <person name="Bennetzen J."/>
            <person name="Bezanilla M."/>
            <person name="Blankenship R."/>
            <person name="Cho S.H."/>
            <person name="Dutcher S."/>
            <person name="Estelle M."/>
            <person name="Fawcett J.A."/>
            <person name="Gundlach H."/>
            <person name="Hanada K."/>
            <person name="Heyl A."/>
            <person name="Hicks K.A."/>
            <person name="Hugh J."/>
            <person name="Lohr M."/>
            <person name="Mayer K."/>
            <person name="Melkozernov A."/>
            <person name="Murata T."/>
            <person name="Nelson D."/>
            <person name="Pils B."/>
            <person name="Prigge M."/>
            <person name="Reiss B."/>
            <person name="Renner T."/>
            <person name="Rombauts S."/>
            <person name="Rushton P."/>
            <person name="Sanderfoot A."/>
            <person name="Schween G."/>
            <person name="Shiu S.-H."/>
            <person name="Stueber K."/>
            <person name="Theodoulou F.L."/>
            <person name="Tu H."/>
            <person name="Van de Peer Y."/>
            <person name="Verrier P.J."/>
            <person name="Waters E."/>
            <person name="Wood A."/>
            <person name="Yang L."/>
            <person name="Cove D."/>
            <person name="Cuming A."/>
            <person name="Hasebe M."/>
            <person name="Lucas S."/>
            <person name="Mishler D.B."/>
            <person name="Reski R."/>
            <person name="Grigoriev I."/>
            <person name="Quatrano R.S."/>
            <person name="Boore J.L."/>
        </authorList>
    </citation>
    <scope>NUCLEOTIDE SEQUENCE [LARGE SCALE GENOMIC DNA]</scope>
    <source>
        <strain evidence="5 6">cv. Gransden 2004</strain>
    </source>
</reference>
<reference evidence="4 6" key="2">
    <citation type="journal article" date="2018" name="Plant J.">
        <title>The Physcomitrella patens chromosome-scale assembly reveals moss genome structure and evolution.</title>
        <authorList>
            <person name="Lang D."/>
            <person name="Ullrich K.K."/>
            <person name="Murat F."/>
            <person name="Fuchs J."/>
            <person name="Jenkins J."/>
            <person name="Haas F.B."/>
            <person name="Piednoel M."/>
            <person name="Gundlach H."/>
            <person name="Van Bel M."/>
            <person name="Meyberg R."/>
            <person name="Vives C."/>
            <person name="Morata J."/>
            <person name="Symeonidi A."/>
            <person name="Hiss M."/>
            <person name="Muchero W."/>
            <person name="Kamisugi Y."/>
            <person name="Saleh O."/>
            <person name="Blanc G."/>
            <person name="Decker E.L."/>
            <person name="van Gessel N."/>
            <person name="Grimwood J."/>
            <person name="Hayes R.D."/>
            <person name="Graham S.W."/>
            <person name="Gunter L.E."/>
            <person name="McDaniel S.F."/>
            <person name="Hoernstein S.N.W."/>
            <person name="Larsson A."/>
            <person name="Li F.W."/>
            <person name="Perroud P.F."/>
            <person name="Phillips J."/>
            <person name="Ranjan P."/>
            <person name="Rokshar D.S."/>
            <person name="Rothfels C.J."/>
            <person name="Schneider L."/>
            <person name="Shu S."/>
            <person name="Stevenson D.W."/>
            <person name="Thummler F."/>
            <person name="Tillich M."/>
            <person name="Villarreal Aguilar J.C."/>
            <person name="Widiez T."/>
            <person name="Wong G.K."/>
            <person name="Wymore A."/>
            <person name="Zhang Y."/>
            <person name="Zimmer A.D."/>
            <person name="Quatrano R.S."/>
            <person name="Mayer K.F.X."/>
            <person name="Goodstein D."/>
            <person name="Casacuberta J.M."/>
            <person name="Vandepoele K."/>
            <person name="Reski R."/>
            <person name="Cuming A.C."/>
            <person name="Tuskan G.A."/>
            <person name="Maumus F."/>
            <person name="Salse J."/>
            <person name="Schmutz J."/>
            <person name="Rensing S.A."/>
        </authorList>
    </citation>
    <scope>NUCLEOTIDE SEQUENCE [LARGE SCALE GENOMIC DNA]</scope>
    <source>
        <strain evidence="5 6">cv. Gransden 2004</strain>
    </source>
</reference>
<evidence type="ECO:0000313" key="4">
    <source>
        <dbReference type="EMBL" id="PNR44804.1"/>
    </source>
</evidence>
<reference evidence="5" key="3">
    <citation type="submission" date="2020-12" db="UniProtKB">
        <authorList>
            <consortium name="EnsemblPlants"/>
        </authorList>
    </citation>
    <scope>IDENTIFICATION</scope>
</reference>
<feature type="chain" id="PRO_5014294051" evidence="2">
    <location>
        <begin position="21"/>
        <end position="206"/>
    </location>
</feature>
<evidence type="ECO:0000313" key="5">
    <source>
        <dbReference type="EnsemblPlants" id="Pp3c11_4160V3.1"/>
    </source>
</evidence>